<dbReference type="PANTHER" id="PTHR43744:SF3">
    <property type="entry name" value="LACTOSE TRANSPORT SYSTEM PERMEASE PROTEIN LACG"/>
    <property type="match status" value="1"/>
</dbReference>
<reference evidence="9 10" key="1">
    <citation type="submission" date="2024-02" db="EMBL/GenBank/DDBJ databases">
        <title>Bacterial strain from lacustrine sediment.</title>
        <authorList>
            <person name="Petit C."/>
            <person name="Fadhlaoui K."/>
        </authorList>
    </citation>
    <scope>NUCLEOTIDE SEQUENCE [LARGE SCALE GENOMIC DNA]</scope>
    <source>
        <strain evidence="9 10">IPX-CK</strain>
    </source>
</reference>
<protein>
    <submittedName>
        <fullName evidence="9">Carbohydrate ABC transporter permease</fullName>
    </submittedName>
</protein>
<evidence type="ECO:0000313" key="10">
    <source>
        <dbReference type="Proteomes" id="UP001451571"/>
    </source>
</evidence>
<dbReference type="EMBL" id="CP146256">
    <property type="protein sequence ID" value="XAH73740.1"/>
    <property type="molecule type" value="Genomic_DNA"/>
</dbReference>
<dbReference type="Proteomes" id="UP001451571">
    <property type="component" value="Chromosome"/>
</dbReference>
<dbReference type="InterPro" id="IPR035906">
    <property type="entry name" value="MetI-like_sf"/>
</dbReference>
<keyword evidence="3" id="KW-1003">Cell membrane</keyword>
<keyword evidence="4 7" id="KW-0812">Transmembrane</keyword>
<evidence type="ECO:0000259" key="8">
    <source>
        <dbReference type="PROSITE" id="PS50928"/>
    </source>
</evidence>
<keyword evidence="6 7" id="KW-0472">Membrane</keyword>
<evidence type="ECO:0000256" key="6">
    <source>
        <dbReference type="ARBA" id="ARBA00023136"/>
    </source>
</evidence>
<comment type="similarity">
    <text evidence="7">Belongs to the binding-protein-dependent transport system permease family.</text>
</comment>
<evidence type="ECO:0000313" key="9">
    <source>
        <dbReference type="EMBL" id="XAH73740.1"/>
    </source>
</evidence>
<feature type="transmembrane region" description="Helical" evidence="7">
    <location>
        <begin position="152"/>
        <end position="172"/>
    </location>
</feature>
<dbReference type="CDD" id="cd06261">
    <property type="entry name" value="TM_PBP2"/>
    <property type="match status" value="1"/>
</dbReference>
<proteinExistence type="inferred from homology"/>
<dbReference type="Pfam" id="PF00528">
    <property type="entry name" value="BPD_transp_1"/>
    <property type="match status" value="1"/>
</dbReference>
<dbReference type="SUPFAM" id="SSF161098">
    <property type="entry name" value="MetI-like"/>
    <property type="match status" value="1"/>
</dbReference>
<keyword evidence="2 7" id="KW-0813">Transport</keyword>
<dbReference type="PROSITE" id="PS50928">
    <property type="entry name" value="ABC_TM1"/>
    <property type="match status" value="1"/>
</dbReference>
<evidence type="ECO:0000256" key="7">
    <source>
        <dbReference type="RuleBase" id="RU363032"/>
    </source>
</evidence>
<evidence type="ECO:0000256" key="1">
    <source>
        <dbReference type="ARBA" id="ARBA00004651"/>
    </source>
</evidence>
<dbReference type="RefSeq" id="WP_342757343.1">
    <property type="nucleotide sequence ID" value="NZ_CP146256.1"/>
</dbReference>
<name>A0ABZ3EW29_9FIRM</name>
<feature type="transmembrane region" description="Helical" evidence="7">
    <location>
        <begin position="193"/>
        <end position="215"/>
    </location>
</feature>
<evidence type="ECO:0000256" key="5">
    <source>
        <dbReference type="ARBA" id="ARBA00022989"/>
    </source>
</evidence>
<feature type="transmembrane region" description="Helical" evidence="7">
    <location>
        <begin position="20"/>
        <end position="43"/>
    </location>
</feature>
<evidence type="ECO:0000256" key="4">
    <source>
        <dbReference type="ARBA" id="ARBA00022692"/>
    </source>
</evidence>
<feature type="domain" description="ABC transmembrane type-1" evidence="8">
    <location>
        <begin position="83"/>
        <end position="271"/>
    </location>
</feature>
<keyword evidence="10" id="KW-1185">Reference proteome</keyword>
<feature type="transmembrane region" description="Helical" evidence="7">
    <location>
        <begin position="121"/>
        <end position="140"/>
    </location>
</feature>
<gene>
    <name evidence="9" type="ORF">V6984_19905</name>
</gene>
<accession>A0ABZ3EW29</accession>
<dbReference type="PANTHER" id="PTHR43744">
    <property type="entry name" value="ABC TRANSPORTER PERMEASE PROTEIN MG189-RELATED-RELATED"/>
    <property type="match status" value="1"/>
</dbReference>
<dbReference type="Gene3D" id="1.10.3720.10">
    <property type="entry name" value="MetI-like"/>
    <property type="match status" value="1"/>
</dbReference>
<feature type="transmembrane region" description="Helical" evidence="7">
    <location>
        <begin position="83"/>
        <end position="109"/>
    </location>
</feature>
<keyword evidence="5 7" id="KW-1133">Transmembrane helix</keyword>
<comment type="subcellular location">
    <subcellularLocation>
        <location evidence="1 7">Cell membrane</location>
        <topology evidence="1 7">Multi-pass membrane protein</topology>
    </subcellularLocation>
</comment>
<organism evidence="9 10">
    <name type="scientific">Kineothrix sedimenti</name>
    <dbReference type="NCBI Taxonomy" id="3123317"/>
    <lineage>
        <taxon>Bacteria</taxon>
        <taxon>Bacillati</taxon>
        <taxon>Bacillota</taxon>
        <taxon>Clostridia</taxon>
        <taxon>Lachnospirales</taxon>
        <taxon>Lachnospiraceae</taxon>
        <taxon>Kineothrix</taxon>
    </lineage>
</organism>
<sequence length="285" mass="31295">MSRSAINTMNIRRKKRIKGFSVAAFRYLVVIAIAVICAGPFLWLASASVKVSENIYTLNLLPKAPSFGNYEQVFSLLNIGKMLFNSLIITVGGIVLDVILGSLCAYPLAKLDFFGRKTMNTVLIATMIIPAAAGLVVNYITISKMGLNDNFWGVILPNSVTVFNIIFLKTAYEGISTDLIEASRIDGAGELTIWWKIMLPQIIPAVATVVIMDFINKWNNFLWPLIVLNVDKYPVAAGLKYLSGQFTYKFGNVAAGTVVSVIPIIIVFLFCQKYYVNTTVGAVKG</sequence>
<dbReference type="InterPro" id="IPR000515">
    <property type="entry name" value="MetI-like"/>
</dbReference>
<evidence type="ECO:0000256" key="2">
    <source>
        <dbReference type="ARBA" id="ARBA00022448"/>
    </source>
</evidence>
<evidence type="ECO:0000256" key="3">
    <source>
        <dbReference type="ARBA" id="ARBA00022475"/>
    </source>
</evidence>
<feature type="transmembrane region" description="Helical" evidence="7">
    <location>
        <begin position="250"/>
        <end position="271"/>
    </location>
</feature>